<reference evidence="3 4" key="1">
    <citation type="submission" date="2019-06" db="EMBL/GenBank/DDBJ databases">
        <title>Flavobacteriaceae Paucihalobacterium erythroidium CWB-1, complete genome.</title>
        <authorList>
            <person name="Wu S."/>
        </authorList>
    </citation>
    <scope>NUCLEOTIDE SEQUENCE [LARGE SCALE GENOMIC DNA]</scope>
    <source>
        <strain evidence="3 4">CWB-1</strain>
    </source>
</reference>
<name>A0A506PEA9_9FLAO</name>
<dbReference type="Proteomes" id="UP000317332">
    <property type="component" value="Unassembled WGS sequence"/>
</dbReference>
<evidence type="ECO:0000259" key="2">
    <source>
        <dbReference type="Pfam" id="PF04784"/>
    </source>
</evidence>
<dbReference type="RefSeq" id="WP_140991123.1">
    <property type="nucleotide sequence ID" value="NZ_VHIQ01000007.1"/>
</dbReference>
<evidence type="ECO:0000313" key="3">
    <source>
        <dbReference type="EMBL" id="TPV31884.1"/>
    </source>
</evidence>
<protein>
    <submittedName>
        <fullName evidence="3">DUF547 domain-containing protein</fullName>
    </submittedName>
</protein>
<dbReference type="PANTHER" id="PTHR46361:SF3">
    <property type="entry name" value="ELECTRON CARRIER_ PROTEIN DISULFIDE OXIDOREDUCTASE"/>
    <property type="match status" value="1"/>
</dbReference>
<feature type="chain" id="PRO_5021427889" evidence="1">
    <location>
        <begin position="20"/>
        <end position="247"/>
    </location>
</feature>
<evidence type="ECO:0000313" key="4">
    <source>
        <dbReference type="Proteomes" id="UP000317332"/>
    </source>
</evidence>
<keyword evidence="1" id="KW-0732">Signal</keyword>
<keyword evidence="4" id="KW-1185">Reference proteome</keyword>
<accession>A0A506PEA9</accession>
<sequence>MRKLQLVVFALLFNGFVNHNNLVAQNNQTAEALESFNHNLWDNLLKTHVSYDGNVNYQAIKKDKTNLDQYISLLSKNPPNDNWSKNETLSYWINAYNALTIDLIIRNYPVKSIKDIKDPWGQKLWKLGNKWYDLNEIEHQILRKMDEPRIHFAIVCASFSCPKLQNYAFTAANLENQLTESTRTFLTDSNRNIITKNELKISKIFQWFTKDFKQNGSVVDFINIYTDIDINPKAKTSYLDYNWDLNE</sequence>
<dbReference type="PANTHER" id="PTHR46361">
    <property type="entry name" value="ELECTRON CARRIER/ PROTEIN DISULFIDE OXIDOREDUCTASE"/>
    <property type="match status" value="1"/>
</dbReference>
<dbReference type="EMBL" id="VHIQ01000007">
    <property type="protein sequence ID" value="TPV31884.1"/>
    <property type="molecule type" value="Genomic_DNA"/>
</dbReference>
<dbReference type="Pfam" id="PF04784">
    <property type="entry name" value="DUF547"/>
    <property type="match status" value="1"/>
</dbReference>
<proteinExistence type="predicted"/>
<feature type="signal peptide" evidence="1">
    <location>
        <begin position="1"/>
        <end position="19"/>
    </location>
</feature>
<gene>
    <name evidence="3" type="ORF">FJ651_13785</name>
</gene>
<comment type="caution">
    <text evidence="3">The sequence shown here is derived from an EMBL/GenBank/DDBJ whole genome shotgun (WGS) entry which is preliminary data.</text>
</comment>
<dbReference type="InterPro" id="IPR006869">
    <property type="entry name" value="DUF547"/>
</dbReference>
<feature type="domain" description="DUF547" evidence="2">
    <location>
        <begin position="81"/>
        <end position="186"/>
    </location>
</feature>
<dbReference type="AlphaFoldDB" id="A0A506PEA9"/>
<evidence type="ECO:0000256" key="1">
    <source>
        <dbReference type="SAM" id="SignalP"/>
    </source>
</evidence>
<dbReference type="OrthoDB" id="526867at2"/>
<organism evidence="3 4">
    <name type="scientific">Paucihalobacter ruber</name>
    <dbReference type="NCBI Taxonomy" id="2567861"/>
    <lineage>
        <taxon>Bacteria</taxon>
        <taxon>Pseudomonadati</taxon>
        <taxon>Bacteroidota</taxon>
        <taxon>Flavobacteriia</taxon>
        <taxon>Flavobacteriales</taxon>
        <taxon>Flavobacteriaceae</taxon>
        <taxon>Paucihalobacter</taxon>
    </lineage>
</organism>